<dbReference type="AlphaFoldDB" id="A0A9J5WUH9"/>
<proteinExistence type="predicted"/>
<sequence>MAEKSKSKHLHDPIRIRNLPQVRNMNITNKRKIIGTSSTSNEVEKLDEDQIEEEQLLEHQTCMPNGLVGI</sequence>
<dbReference type="EMBL" id="JACXVP010000010">
    <property type="protein sequence ID" value="KAG5579507.1"/>
    <property type="molecule type" value="Genomic_DNA"/>
</dbReference>
<reference evidence="1 2" key="1">
    <citation type="submission" date="2020-09" db="EMBL/GenBank/DDBJ databases">
        <title>De no assembly of potato wild relative species, Solanum commersonii.</title>
        <authorList>
            <person name="Cho K."/>
        </authorList>
    </citation>
    <scope>NUCLEOTIDE SEQUENCE [LARGE SCALE GENOMIC DNA]</scope>
    <source>
        <strain evidence="1">LZ3.2</strain>
        <tissue evidence="1">Leaf</tissue>
    </source>
</reference>
<accession>A0A9J5WUH9</accession>
<keyword evidence="2" id="KW-1185">Reference proteome</keyword>
<evidence type="ECO:0000313" key="1">
    <source>
        <dbReference type="EMBL" id="KAG5579507.1"/>
    </source>
</evidence>
<evidence type="ECO:0000313" key="2">
    <source>
        <dbReference type="Proteomes" id="UP000824120"/>
    </source>
</evidence>
<dbReference type="Proteomes" id="UP000824120">
    <property type="component" value="Chromosome 10"/>
</dbReference>
<protein>
    <submittedName>
        <fullName evidence="1">Uncharacterized protein</fullName>
    </submittedName>
</protein>
<gene>
    <name evidence="1" type="ORF">H5410_050134</name>
</gene>
<comment type="caution">
    <text evidence="1">The sequence shown here is derived from an EMBL/GenBank/DDBJ whole genome shotgun (WGS) entry which is preliminary data.</text>
</comment>
<organism evidence="1 2">
    <name type="scientific">Solanum commersonii</name>
    <name type="common">Commerson's wild potato</name>
    <name type="synonym">Commerson's nightshade</name>
    <dbReference type="NCBI Taxonomy" id="4109"/>
    <lineage>
        <taxon>Eukaryota</taxon>
        <taxon>Viridiplantae</taxon>
        <taxon>Streptophyta</taxon>
        <taxon>Embryophyta</taxon>
        <taxon>Tracheophyta</taxon>
        <taxon>Spermatophyta</taxon>
        <taxon>Magnoliopsida</taxon>
        <taxon>eudicotyledons</taxon>
        <taxon>Gunneridae</taxon>
        <taxon>Pentapetalae</taxon>
        <taxon>asterids</taxon>
        <taxon>lamiids</taxon>
        <taxon>Solanales</taxon>
        <taxon>Solanaceae</taxon>
        <taxon>Solanoideae</taxon>
        <taxon>Solaneae</taxon>
        <taxon>Solanum</taxon>
    </lineage>
</organism>
<name>A0A9J5WUH9_SOLCO</name>